<dbReference type="InterPro" id="IPR048454">
    <property type="entry name" value="YetF_N"/>
</dbReference>
<feature type="domain" description="YetF C-terminal" evidence="8">
    <location>
        <begin position="87"/>
        <end position="153"/>
    </location>
</feature>
<evidence type="ECO:0000313" key="10">
    <source>
        <dbReference type="EMBL" id="QDA36763.1"/>
    </source>
</evidence>
<keyword evidence="3" id="KW-1003">Cell membrane</keyword>
<dbReference type="Pfam" id="PF20730">
    <property type="entry name" value="YetF_N"/>
    <property type="match status" value="1"/>
</dbReference>
<dbReference type="EMBL" id="CP040764">
    <property type="protein sequence ID" value="QDA36763.1"/>
    <property type="molecule type" value="Genomic_DNA"/>
</dbReference>
<organism evidence="10 11">
    <name type="scientific">Paracoccus liaowanqingii</name>
    <dbReference type="NCBI Taxonomy" id="2560053"/>
    <lineage>
        <taxon>Bacteria</taxon>
        <taxon>Pseudomonadati</taxon>
        <taxon>Pseudomonadota</taxon>
        <taxon>Alphaproteobacteria</taxon>
        <taxon>Rhodobacterales</taxon>
        <taxon>Paracoccaceae</taxon>
        <taxon>Paracoccus</taxon>
    </lineage>
</organism>
<evidence type="ECO:0000256" key="3">
    <source>
        <dbReference type="ARBA" id="ARBA00022475"/>
    </source>
</evidence>
<sequence length="154" mass="16703">MFFDDWAGVIRTVIVGLLAYLALIVMLRASGKRTLSKMNAFDLVVTVALGSTLATVLLTASVPLVEGVVALALLVYLQYAITWASVRSDRFRALIKAEPTLLVHDGRPLEGAMKTQRVTRDEIDAALRSSGKTDLTQVKSVVLETDGSMTVIPR</sequence>
<dbReference type="Pfam" id="PF04239">
    <property type="entry name" value="DUF421"/>
    <property type="match status" value="1"/>
</dbReference>
<feature type="transmembrane region" description="Helical" evidence="7">
    <location>
        <begin position="39"/>
        <end position="62"/>
    </location>
</feature>
<dbReference type="AlphaFoldDB" id="A0A4Y5SUX0"/>
<dbReference type="Proteomes" id="UP000296374">
    <property type="component" value="Plasmid unnamed3"/>
</dbReference>
<dbReference type="PANTHER" id="PTHR34582">
    <property type="entry name" value="UPF0702 TRANSMEMBRANE PROTEIN YCAP"/>
    <property type="match status" value="1"/>
</dbReference>
<dbReference type="RefSeq" id="WP_139616460.1">
    <property type="nucleotide sequence ID" value="NZ_CP040764.1"/>
</dbReference>
<evidence type="ECO:0000256" key="7">
    <source>
        <dbReference type="SAM" id="Phobius"/>
    </source>
</evidence>
<protein>
    <submittedName>
        <fullName evidence="10">DUF421 domain-containing protein</fullName>
    </submittedName>
</protein>
<geneLocation type="plasmid" evidence="10 11">
    <name>unnamed3</name>
</geneLocation>
<name>A0A4Y5SUX0_9RHOB</name>
<evidence type="ECO:0000256" key="5">
    <source>
        <dbReference type="ARBA" id="ARBA00022989"/>
    </source>
</evidence>
<accession>A0A4Y5SUX0</accession>
<dbReference type="Gene3D" id="3.30.240.20">
    <property type="entry name" value="bsu07140 like domains"/>
    <property type="match status" value="1"/>
</dbReference>
<keyword evidence="5 7" id="KW-1133">Transmembrane helix</keyword>
<evidence type="ECO:0000256" key="1">
    <source>
        <dbReference type="ARBA" id="ARBA00004651"/>
    </source>
</evidence>
<reference evidence="11" key="1">
    <citation type="submission" date="2019-05" db="EMBL/GenBank/DDBJ databases">
        <title>Tamlana fucoidanivorans sp. nov., isolated from the surface of algae collected from Fujian province in China.</title>
        <authorList>
            <person name="Li J."/>
        </authorList>
    </citation>
    <scope>NUCLEOTIDE SEQUENCE [LARGE SCALE GENOMIC DNA]</scope>
    <source>
        <strain evidence="11">2251</strain>
        <plasmid evidence="11">unnamed3</plasmid>
    </source>
</reference>
<comment type="subcellular location">
    <subcellularLocation>
        <location evidence="1">Cell membrane</location>
        <topology evidence="1">Multi-pass membrane protein</topology>
    </subcellularLocation>
</comment>
<keyword evidence="6 7" id="KW-0472">Membrane</keyword>
<dbReference type="InterPro" id="IPR023090">
    <property type="entry name" value="UPF0702_alpha/beta_dom_sf"/>
</dbReference>
<evidence type="ECO:0000259" key="8">
    <source>
        <dbReference type="Pfam" id="PF04239"/>
    </source>
</evidence>
<dbReference type="PANTHER" id="PTHR34582:SF6">
    <property type="entry name" value="UPF0702 TRANSMEMBRANE PROTEIN YCAP"/>
    <property type="match status" value="1"/>
</dbReference>
<keyword evidence="10" id="KW-0614">Plasmid</keyword>
<dbReference type="InterPro" id="IPR007353">
    <property type="entry name" value="DUF421"/>
</dbReference>
<evidence type="ECO:0000256" key="4">
    <source>
        <dbReference type="ARBA" id="ARBA00022692"/>
    </source>
</evidence>
<dbReference type="KEGG" id="plia:E4191_21655"/>
<evidence type="ECO:0000313" key="11">
    <source>
        <dbReference type="Proteomes" id="UP000296374"/>
    </source>
</evidence>
<gene>
    <name evidence="10" type="ORF">E4191_21655</name>
</gene>
<evidence type="ECO:0000259" key="9">
    <source>
        <dbReference type="Pfam" id="PF20730"/>
    </source>
</evidence>
<proteinExistence type="inferred from homology"/>
<comment type="similarity">
    <text evidence="2">Belongs to the UPF0702 family.</text>
</comment>
<evidence type="ECO:0000256" key="2">
    <source>
        <dbReference type="ARBA" id="ARBA00006448"/>
    </source>
</evidence>
<evidence type="ECO:0000256" key="6">
    <source>
        <dbReference type="ARBA" id="ARBA00023136"/>
    </source>
</evidence>
<keyword evidence="4 7" id="KW-0812">Transmembrane</keyword>
<feature type="transmembrane region" description="Helical" evidence="7">
    <location>
        <begin position="6"/>
        <end position="27"/>
    </location>
</feature>
<dbReference type="GO" id="GO:0005886">
    <property type="term" value="C:plasma membrane"/>
    <property type="evidence" value="ECO:0007669"/>
    <property type="project" value="UniProtKB-SubCell"/>
</dbReference>
<feature type="transmembrane region" description="Helical" evidence="7">
    <location>
        <begin position="68"/>
        <end position="86"/>
    </location>
</feature>
<feature type="domain" description="YetF-like N-terminal transmembrane" evidence="9">
    <location>
        <begin position="17"/>
        <end position="83"/>
    </location>
</feature>